<gene>
    <name evidence="3" type="ORF">BE08_32035</name>
</gene>
<comment type="caution">
    <text evidence="3">The sequence shown here is derived from an EMBL/GenBank/DDBJ whole genome shotgun (WGS) entry which is preliminary data.</text>
</comment>
<accession>A0A150NZN5</accession>
<evidence type="ECO:0000313" key="4">
    <source>
        <dbReference type="Proteomes" id="UP000075420"/>
    </source>
</evidence>
<dbReference type="Proteomes" id="UP000075420">
    <property type="component" value="Unassembled WGS sequence"/>
</dbReference>
<name>A0A150NZN5_SORCE</name>
<evidence type="ECO:0000313" key="3">
    <source>
        <dbReference type="EMBL" id="KYF47759.1"/>
    </source>
</evidence>
<evidence type="ECO:0000256" key="1">
    <source>
        <dbReference type="SAM" id="MobiDB-lite"/>
    </source>
</evidence>
<sequence>MMPWRRALTAVSFLFVALAVRTGAAQEHPISLSWQAPDTCPSRAAVLQEIDRLLGGGQRTNGRQRFVARAQVTRAGDGRFALMLRTESPDGAGERALSAPTCRLSSTYRIVTAFTLLALPVLTGAKGNGCNDPVSIGGDGGGGDDGGSGGSGGGDDAACPGFEPLATPEELALTPMEYPGAELLAREATSSFIAPLDVYERVKRDLAAIHALEPDVAGISGSRSTAGSVEIRWTEAGKAAVDAGTYRAWDCLNSYYGATEFKHFDMPSVSFVYFDANFDDEKLAMEYAKLPDVESAGTEGLSGDGSDACLSIDGEEYSYILDLASGDDCPAGCSDHVYYGFTTTPDGTVTPLGRHENTDPAEPGWFTELEECRRRLQ</sequence>
<evidence type="ECO:0000256" key="2">
    <source>
        <dbReference type="SAM" id="SignalP"/>
    </source>
</evidence>
<feature type="compositionally biased region" description="Gly residues" evidence="1">
    <location>
        <begin position="137"/>
        <end position="155"/>
    </location>
</feature>
<keyword evidence="2" id="KW-0732">Signal</keyword>
<feature type="signal peptide" evidence="2">
    <location>
        <begin position="1"/>
        <end position="24"/>
    </location>
</feature>
<protein>
    <recommendedName>
        <fullName evidence="5">Secreted protein</fullName>
    </recommendedName>
</protein>
<dbReference type="EMBL" id="JELY01003584">
    <property type="protein sequence ID" value="KYF47759.1"/>
    <property type="molecule type" value="Genomic_DNA"/>
</dbReference>
<feature type="chain" id="PRO_5007565517" description="Secreted protein" evidence="2">
    <location>
        <begin position="25"/>
        <end position="377"/>
    </location>
</feature>
<proteinExistence type="predicted"/>
<reference evidence="3 4" key="1">
    <citation type="submission" date="2014-02" db="EMBL/GenBank/DDBJ databases">
        <title>The small core and large imbalanced accessory genome model reveals a collaborative survival strategy of Sorangium cellulosum strains in nature.</title>
        <authorList>
            <person name="Han K."/>
            <person name="Peng R."/>
            <person name="Blom J."/>
            <person name="Li Y.-Z."/>
        </authorList>
    </citation>
    <scope>NUCLEOTIDE SEQUENCE [LARGE SCALE GENOMIC DNA]</scope>
    <source>
        <strain evidence="3 4">So0157-25</strain>
    </source>
</reference>
<dbReference type="AlphaFoldDB" id="A0A150NZN5"/>
<organism evidence="3 4">
    <name type="scientific">Sorangium cellulosum</name>
    <name type="common">Polyangium cellulosum</name>
    <dbReference type="NCBI Taxonomy" id="56"/>
    <lineage>
        <taxon>Bacteria</taxon>
        <taxon>Pseudomonadati</taxon>
        <taxon>Myxococcota</taxon>
        <taxon>Polyangia</taxon>
        <taxon>Polyangiales</taxon>
        <taxon>Polyangiaceae</taxon>
        <taxon>Sorangium</taxon>
    </lineage>
</organism>
<feature type="region of interest" description="Disordered" evidence="1">
    <location>
        <begin position="135"/>
        <end position="161"/>
    </location>
</feature>
<evidence type="ECO:0008006" key="5">
    <source>
        <dbReference type="Google" id="ProtNLM"/>
    </source>
</evidence>